<proteinExistence type="predicted"/>
<reference evidence="2" key="1">
    <citation type="journal article" date="2014" name="Int. J. Syst. Evol. Microbiol.">
        <title>Complete genome sequence of Corynebacterium casei LMG S-19264T (=DSM 44701T), isolated from a smear-ripened cheese.</title>
        <authorList>
            <consortium name="US DOE Joint Genome Institute (JGI-PGF)"/>
            <person name="Walter F."/>
            <person name="Albersmeier A."/>
            <person name="Kalinowski J."/>
            <person name="Ruckert C."/>
        </authorList>
    </citation>
    <scope>NUCLEOTIDE SEQUENCE</scope>
    <source>
        <strain evidence="2">JCM 14371</strain>
    </source>
</reference>
<organism evidence="2 3">
    <name type="scientific">Deinococcus aquiradiocola</name>
    <dbReference type="NCBI Taxonomy" id="393059"/>
    <lineage>
        <taxon>Bacteria</taxon>
        <taxon>Thermotogati</taxon>
        <taxon>Deinococcota</taxon>
        <taxon>Deinococci</taxon>
        <taxon>Deinococcales</taxon>
        <taxon>Deinococcaceae</taxon>
        <taxon>Deinococcus</taxon>
    </lineage>
</organism>
<keyword evidence="1" id="KW-1133">Transmembrane helix</keyword>
<comment type="caution">
    <text evidence="2">The sequence shown here is derived from an EMBL/GenBank/DDBJ whole genome shotgun (WGS) entry which is preliminary data.</text>
</comment>
<evidence type="ECO:0000256" key="1">
    <source>
        <dbReference type="SAM" id="Phobius"/>
    </source>
</evidence>
<feature type="transmembrane region" description="Helical" evidence="1">
    <location>
        <begin position="62"/>
        <end position="80"/>
    </location>
</feature>
<evidence type="ECO:0000313" key="2">
    <source>
        <dbReference type="EMBL" id="GGJ61918.1"/>
    </source>
</evidence>
<keyword evidence="1" id="KW-0472">Membrane</keyword>
<feature type="transmembrane region" description="Helical" evidence="1">
    <location>
        <begin position="6"/>
        <end position="25"/>
    </location>
</feature>
<protein>
    <submittedName>
        <fullName evidence="2">Uncharacterized protein</fullName>
    </submittedName>
</protein>
<gene>
    <name evidence="2" type="ORF">GCM10008939_02120</name>
</gene>
<dbReference type="RefSeq" id="WP_188960378.1">
    <property type="nucleotide sequence ID" value="NZ_BMOE01000001.1"/>
</dbReference>
<feature type="transmembrane region" description="Helical" evidence="1">
    <location>
        <begin position="92"/>
        <end position="112"/>
    </location>
</feature>
<feature type="transmembrane region" description="Helical" evidence="1">
    <location>
        <begin position="37"/>
        <end position="56"/>
    </location>
</feature>
<dbReference type="AlphaFoldDB" id="A0A917P4V4"/>
<reference evidence="2" key="2">
    <citation type="submission" date="2020-09" db="EMBL/GenBank/DDBJ databases">
        <authorList>
            <person name="Sun Q."/>
            <person name="Ohkuma M."/>
        </authorList>
    </citation>
    <scope>NUCLEOTIDE SEQUENCE</scope>
    <source>
        <strain evidence="2">JCM 14371</strain>
    </source>
</reference>
<sequence length="259" mass="28038">MLDTLTTLSWPYLLAVLALALHWLVRVWRHARQGERPAFAYLAAPGVSALLAAPLVQADPMFGLGAALLLIAAYAPGAFQPAPARHARQARVIGRGAFVTMAFLAGASVALAPVQITWPLWSGLLLMAFGYALSGARPPVRTRSPHPGFDLRFRPLQSPAWPDLELRLGNGRAEILNVSSGALYLAGWSPSGQNGWLRPQDQRGRPLTSLPVGASAVLTPWPDGQRGVRVWYVRHAAPAEPLVFRADWTVQNDASRILN</sequence>
<dbReference type="EMBL" id="BMOE01000001">
    <property type="protein sequence ID" value="GGJ61918.1"/>
    <property type="molecule type" value="Genomic_DNA"/>
</dbReference>
<accession>A0A917P4V4</accession>
<name>A0A917P4V4_9DEIO</name>
<keyword evidence="3" id="KW-1185">Reference proteome</keyword>
<keyword evidence="1" id="KW-0812">Transmembrane</keyword>
<feature type="transmembrane region" description="Helical" evidence="1">
    <location>
        <begin position="118"/>
        <end position="136"/>
    </location>
</feature>
<evidence type="ECO:0000313" key="3">
    <source>
        <dbReference type="Proteomes" id="UP000635726"/>
    </source>
</evidence>
<dbReference type="Proteomes" id="UP000635726">
    <property type="component" value="Unassembled WGS sequence"/>
</dbReference>